<protein>
    <submittedName>
        <fullName evidence="1">Uncharacterized protein</fullName>
    </submittedName>
</protein>
<comment type="caution">
    <text evidence="1">The sequence shown here is derived from an EMBL/GenBank/DDBJ whole genome shotgun (WGS) entry which is preliminary data.</text>
</comment>
<gene>
    <name evidence="1" type="ORF">Patl1_24623</name>
</gene>
<organism evidence="1 2">
    <name type="scientific">Pistacia atlantica</name>
    <dbReference type="NCBI Taxonomy" id="434234"/>
    <lineage>
        <taxon>Eukaryota</taxon>
        <taxon>Viridiplantae</taxon>
        <taxon>Streptophyta</taxon>
        <taxon>Embryophyta</taxon>
        <taxon>Tracheophyta</taxon>
        <taxon>Spermatophyta</taxon>
        <taxon>Magnoliopsida</taxon>
        <taxon>eudicotyledons</taxon>
        <taxon>Gunneridae</taxon>
        <taxon>Pentapetalae</taxon>
        <taxon>rosids</taxon>
        <taxon>malvids</taxon>
        <taxon>Sapindales</taxon>
        <taxon>Anacardiaceae</taxon>
        <taxon>Pistacia</taxon>
    </lineage>
</organism>
<evidence type="ECO:0000313" key="1">
    <source>
        <dbReference type="EMBL" id="KAJ0080547.1"/>
    </source>
</evidence>
<name>A0ACC1A152_9ROSI</name>
<reference evidence="2" key="1">
    <citation type="journal article" date="2023" name="G3 (Bethesda)">
        <title>Genome assembly and association tests identify interacting loci associated with vigor, precocity, and sex in interspecific pistachio rootstocks.</title>
        <authorList>
            <person name="Palmer W."/>
            <person name="Jacygrad E."/>
            <person name="Sagayaradj S."/>
            <person name="Cavanaugh K."/>
            <person name="Han R."/>
            <person name="Bertier L."/>
            <person name="Beede B."/>
            <person name="Kafkas S."/>
            <person name="Golino D."/>
            <person name="Preece J."/>
            <person name="Michelmore R."/>
        </authorList>
    </citation>
    <scope>NUCLEOTIDE SEQUENCE [LARGE SCALE GENOMIC DNA]</scope>
</reference>
<accession>A0ACC1A152</accession>
<sequence length="135" mass="15446">MKMMGNNESKIAISVDFVSPHNEKSRYIAVTAHFVDDSWALRFIHVPFPYTAEMVCDELVELLIDWNLDRKLSALTIDSCSINDAMMSMLIAKFTVDSKVMGGRVFQLQCCAQILDLIMKDEMTVIEKDIERCIF</sequence>
<evidence type="ECO:0000313" key="2">
    <source>
        <dbReference type="Proteomes" id="UP001164250"/>
    </source>
</evidence>
<dbReference type="EMBL" id="CM047909">
    <property type="protein sequence ID" value="KAJ0080547.1"/>
    <property type="molecule type" value="Genomic_DNA"/>
</dbReference>
<proteinExistence type="predicted"/>
<dbReference type="Proteomes" id="UP001164250">
    <property type="component" value="Chromosome 13"/>
</dbReference>
<keyword evidence="2" id="KW-1185">Reference proteome</keyword>